<organism evidence="2 3">
    <name type="scientific">Carex littledalei</name>
    <dbReference type="NCBI Taxonomy" id="544730"/>
    <lineage>
        <taxon>Eukaryota</taxon>
        <taxon>Viridiplantae</taxon>
        <taxon>Streptophyta</taxon>
        <taxon>Embryophyta</taxon>
        <taxon>Tracheophyta</taxon>
        <taxon>Spermatophyta</taxon>
        <taxon>Magnoliopsida</taxon>
        <taxon>Liliopsida</taxon>
        <taxon>Poales</taxon>
        <taxon>Cyperaceae</taxon>
        <taxon>Cyperoideae</taxon>
        <taxon>Cariceae</taxon>
        <taxon>Carex</taxon>
        <taxon>Carex subgen. Euthyceras</taxon>
    </lineage>
</organism>
<proteinExistence type="predicted"/>
<accession>A0A833QHP9</accession>
<keyword evidence="3" id="KW-1185">Reference proteome</keyword>
<dbReference type="AlphaFoldDB" id="A0A833QHP9"/>
<dbReference type="EMBL" id="SWLB01000024">
    <property type="protein sequence ID" value="KAF3322591.1"/>
    <property type="molecule type" value="Genomic_DNA"/>
</dbReference>
<keyword evidence="2" id="KW-0418">Kinase</keyword>
<evidence type="ECO:0000256" key="1">
    <source>
        <dbReference type="SAM" id="MobiDB-lite"/>
    </source>
</evidence>
<protein>
    <submittedName>
        <fullName evidence="2">Protein PHYTOCHROME KINASE SUBSTRATE 4-like protein</fullName>
    </submittedName>
</protein>
<feature type="compositionally biased region" description="Polar residues" evidence="1">
    <location>
        <begin position="42"/>
        <end position="54"/>
    </location>
</feature>
<comment type="caution">
    <text evidence="2">The sequence shown here is derived from an EMBL/GenBank/DDBJ whole genome shotgun (WGS) entry which is preliminary data.</text>
</comment>
<dbReference type="InterPro" id="IPR039615">
    <property type="entry name" value="PKS"/>
</dbReference>
<sequence>MERHNRITPTYTTIPSPLSKPLTPPSKPSSYLSLPPKPNPFPTTSSPYIHSQPETPHRISRRVNDAELSIFDAKKYFNECSVTEKQDMPTSQRESSIASIESYGKNYRNGGILTSAASSEVSWNSQSGLLSRPSGSVKLKLTSYSPKEKPKPPPSPGRCMFTLRCPCVGKKSLEIDDKLSKPKSPICAKSTNMSSMTNKLQGNQIEDDSASSIVPLEALTKVRISSSTWSKERDFIRPSTLYSPKASPPFPTEVARTITKPIVFSLPNVMNKETKTTVIEPPRESTEVFGSTAPPARIILKTDDDQLSDTSSDLFELESFTANSFGTTSYGRRRDSLDDLLDPRRLVQLPPGLRVNPEESAQSECCYPPSEASVQWSVTTAEGFDRASVANFSSAASEFDETRYNIQAERARIDKRKAVAGAGGGIGGGLLSCHGDKAVQVRRNSARANRTVR</sequence>
<dbReference type="PANTHER" id="PTHR33781:SF1">
    <property type="entry name" value="PROTEIN PHYTOCHROME KINASE SUBSTRATE 4"/>
    <property type="match status" value="1"/>
</dbReference>
<name>A0A833QHP9_9POAL</name>
<dbReference type="GO" id="GO:0009638">
    <property type="term" value="P:phototropism"/>
    <property type="evidence" value="ECO:0007669"/>
    <property type="project" value="InterPro"/>
</dbReference>
<gene>
    <name evidence="2" type="ORF">FCM35_KLT12580</name>
</gene>
<feature type="region of interest" description="Disordered" evidence="1">
    <location>
        <begin position="1"/>
        <end position="57"/>
    </location>
</feature>
<dbReference type="PANTHER" id="PTHR33781">
    <property type="entry name" value="PROTEIN PHYTOCHROME KINASE SUBSTRATE 1-RELATED"/>
    <property type="match status" value="1"/>
</dbReference>
<evidence type="ECO:0000313" key="3">
    <source>
        <dbReference type="Proteomes" id="UP000623129"/>
    </source>
</evidence>
<dbReference type="GO" id="GO:0016301">
    <property type="term" value="F:kinase activity"/>
    <property type="evidence" value="ECO:0007669"/>
    <property type="project" value="UniProtKB-KW"/>
</dbReference>
<dbReference type="Proteomes" id="UP000623129">
    <property type="component" value="Unassembled WGS sequence"/>
</dbReference>
<keyword evidence="2" id="KW-0808">Transferase</keyword>
<evidence type="ECO:0000313" key="2">
    <source>
        <dbReference type="EMBL" id="KAF3322591.1"/>
    </source>
</evidence>
<reference evidence="2" key="1">
    <citation type="submission" date="2020-01" db="EMBL/GenBank/DDBJ databases">
        <title>Genome sequence of Kobresia littledalei, the first chromosome-level genome in the family Cyperaceae.</title>
        <authorList>
            <person name="Qu G."/>
        </authorList>
    </citation>
    <scope>NUCLEOTIDE SEQUENCE</scope>
    <source>
        <strain evidence="2">C.B.Clarke</strain>
        <tissue evidence="2">Leaf</tissue>
    </source>
</reference>
<dbReference type="OrthoDB" id="691744at2759"/>